<dbReference type="AlphaFoldDB" id="A0A4Y3WH80"/>
<dbReference type="InterPro" id="IPR045063">
    <property type="entry name" value="Dynamin_N"/>
</dbReference>
<keyword evidence="1" id="KW-0472">Membrane</keyword>
<dbReference type="EMBL" id="BJNG01000003">
    <property type="protein sequence ID" value="GEC18085.1"/>
    <property type="molecule type" value="Genomic_DNA"/>
</dbReference>
<feature type="domain" description="Dynamin N-terminal" evidence="2">
    <location>
        <begin position="45"/>
        <end position="203"/>
    </location>
</feature>
<keyword evidence="1" id="KW-0812">Transmembrane</keyword>
<sequence>MSGVVANVLRLANEVHGLAKAAAREDLYGPLAEQAGRWKDATTTVVLAGAQKRGKSRLLNCLVGHPDLLPVDADIATHTQVAVVRGPELTVTVTRTDGSRTEVDPAELPAYASVLGDPAVLREVTGLEVTIDEPLLDGLRLVDTPGVDSLTLGHRHATMGALARADALLFAVSAQDQPILRHELEFLAEAADRILSVAFVLTKVEDSTSWRELLRENRERLTRFCGPDGPGVAPEVAERLLAAPWLPVSAKLGEAALALQAAGNAERAAARLERSGLPGLRRHVARCTERRELMRAGGVLGLAVSGIRALSEPEQDRAASTADDGLAERQASVDEEIAALAALKRERRRRSIDHQLIGRRVVNRARARLEAYRRNYERELAELTKPADVTRYAATLPESIERTLGAAWQEIAADTERTVADALPRYLAEMGVDPGELDRVVMEAPVRGPGELRAEGAGGKFDVIGEGLPALMMASSVGFLSSHAFVGLAFGLSFLAPVALGGLLAGTLLAHRRRLAEATRNRTALTKALTDAFAVATNEMSVAVEQAVAAWRGGAEQAVDAAFAVRQQELDGRRRELAALAAQDAAVRKRAAAAAQERLDTLTEADRRARELAKELAKELAGSPA</sequence>
<evidence type="ECO:0000313" key="4">
    <source>
        <dbReference type="Proteomes" id="UP000320338"/>
    </source>
</evidence>
<evidence type="ECO:0000259" key="2">
    <source>
        <dbReference type="Pfam" id="PF00350"/>
    </source>
</evidence>
<dbReference type="Gene3D" id="3.40.50.300">
    <property type="entry name" value="P-loop containing nucleotide triphosphate hydrolases"/>
    <property type="match status" value="1"/>
</dbReference>
<feature type="transmembrane region" description="Helical" evidence="1">
    <location>
        <begin position="485"/>
        <end position="510"/>
    </location>
</feature>
<gene>
    <name evidence="3" type="ORF">PHY01_03680</name>
</gene>
<dbReference type="RefSeq" id="WP_141276420.1">
    <property type="nucleotide sequence ID" value="NZ_BAAARZ010000002.1"/>
</dbReference>
<name>A0A4Y3WH80_9PSEU</name>
<protein>
    <recommendedName>
        <fullName evidence="2">Dynamin N-terminal domain-containing protein</fullName>
    </recommendedName>
</protein>
<organism evidence="3 4">
    <name type="scientific">Pseudonocardia hydrocarbonoxydans</name>
    <dbReference type="NCBI Taxonomy" id="76726"/>
    <lineage>
        <taxon>Bacteria</taxon>
        <taxon>Bacillati</taxon>
        <taxon>Actinomycetota</taxon>
        <taxon>Actinomycetes</taxon>
        <taxon>Pseudonocardiales</taxon>
        <taxon>Pseudonocardiaceae</taxon>
        <taxon>Pseudonocardia</taxon>
    </lineage>
</organism>
<dbReference type="Pfam" id="PF00350">
    <property type="entry name" value="Dynamin_N"/>
    <property type="match status" value="1"/>
</dbReference>
<keyword evidence="4" id="KW-1185">Reference proteome</keyword>
<accession>A0A4Y3WH80</accession>
<proteinExistence type="predicted"/>
<comment type="caution">
    <text evidence="3">The sequence shown here is derived from an EMBL/GenBank/DDBJ whole genome shotgun (WGS) entry which is preliminary data.</text>
</comment>
<evidence type="ECO:0000313" key="3">
    <source>
        <dbReference type="EMBL" id="GEC18085.1"/>
    </source>
</evidence>
<keyword evidence="1" id="KW-1133">Transmembrane helix</keyword>
<evidence type="ECO:0000256" key="1">
    <source>
        <dbReference type="SAM" id="Phobius"/>
    </source>
</evidence>
<reference evidence="3 4" key="1">
    <citation type="submission" date="2019-06" db="EMBL/GenBank/DDBJ databases">
        <title>Whole genome shotgun sequence of Pseudonocardia hydrocarbonoxydans NBRC 14498.</title>
        <authorList>
            <person name="Hosoyama A."/>
            <person name="Uohara A."/>
            <person name="Ohji S."/>
            <person name="Ichikawa N."/>
        </authorList>
    </citation>
    <scope>NUCLEOTIDE SEQUENCE [LARGE SCALE GENOMIC DNA]</scope>
    <source>
        <strain evidence="3 4">NBRC 14498</strain>
    </source>
</reference>
<dbReference type="Proteomes" id="UP000320338">
    <property type="component" value="Unassembled WGS sequence"/>
</dbReference>
<dbReference type="InterPro" id="IPR027417">
    <property type="entry name" value="P-loop_NTPase"/>
</dbReference>
<dbReference type="SUPFAM" id="SSF52540">
    <property type="entry name" value="P-loop containing nucleoside triphosphate hydrolases"/>
    <property type="match status" value="1"/>
</dbReference>
<dbReference type="OrthoDB" id="4746525at2"/>